<sequence length="60" mass="6356">MVLSRRHFFFWVGLTAVFAGAGATNIALAVTYSELWPVWAALALLVVAGGCARAAVHARP</sequence>
<evidence type="ECO:0000313" key="3">
    <source>
        <dbReference type="Proteomes" id="UP000199623"/>
    </source>
</evidence>
<protein>
    <submittedName>
        <fullName evidence="2">Uncharacterized protein</fullName>
    </submittedName>
</protein>
<dbReference type="PROSITE" id="PS51318">
    <property type="entry name" value="TAT"/>
    <property type="match status" value="1"/>
</dbReference>
<dbReference type="Proteomes" id="UP000199623">
    <property type="component" value="Unassembled WGS sequence"/>
</dbReference>
<evidence type="ECO:0000313" key="2">
    <source>
        <dbReference type="EMBL" id="SDH08370.1"/>
    </source>
</evidence>
<dbReference type="InterPro" id="IPR006311">
    <property type="entry name" value="TAT_signal"/>
</dbReference>
<keyword evidence="1" id="KW-0812">Transmembrane</keyword>
<organism evidence="2 3">
    <name type="scientific">Lentzea fradiae</name>
    <dbReference type="NCBI Taxonomy" id="200378"/>
    <lineage>
        <taxon>Bacteria</taxon>
        <taxon>Bacillati</taxon>
        <taxon>Actinomycetota</taxon>
        <taxon>Actinomycetes</taxon>
        <taxon>Pseudonocardiales</taxon>
        <taxon>Pseudonocardiaceae</taxon>
        <taxon>Lentzea</taxon>
    </lineage>
</organism>
<feature type="transmembrane region" description="Helical" evidence="1">
    <location>
        <begin position="39"/>
        <end position="56"/>
    </location>
</feature>
<keyword evidence="1" id="KW-1133">Transmembrane helix</keyword>
<dbReference type="OrthoDB" id="3697119at2"/>
<dbReference type="EMBL" id="FNCC01000015">
    <property type="protein sequence ID" value="SDH08370.1"/>
    <property type="molecule type" value="Genomic_DNA"/>
</dbReference>
<name>A0A1G7ZJU5_9PSEU</name>
<keyword evidence="3" id="KW-1185">Reference proteome</keyword>
<reference evidence="3" key="1">
    <citation type="submission" date="2016-10" db="EMBL/GenBank/DDBJ databases">
        <authorList>
            <person name="Varghese N."/>
            <person name="Submissions S."/>
        </authorList>
    </citation>
    <scope>NUCLEOTIDE SEQUENCE [LARGE SCALE GENOMIC DNA]</scope>
    <source>
        <strain evidence="3">CGMCC 4.3506</strain>
    </source>
</reference>
<dbReference type="RefSeq" id="WP_143036111.1">
    <property type="nucleotide sequence ID" value="NZ_FNCC01000015.1"/>
</dbReference>
<gene>
    <name evidence="2" type="ORF">SAMN05216553_115195</name>
</gene>
<proteinExistence type="predicted"/>
<dbReference type="AlphaFoldDB" id="A0A1G7ZJU5"/>
<evidence type="ECO:0000256" key="1">
    <source>
        <dbReference type="SAM" id="Phobius"/>
    </source>
</evidence>
<accession>A0A1G7ZJU5</accession>
<keyword evidence="1" id="KW-0472">Membrane</keyword>